<keyword evidence="1" id="KW-1133">Transmembrane helix</keyword>
<name>A0A1S3W9X0_ERIEU</name>
<proteinExistence type="predicted"/>
<evidence type="ECO:0000256" key="1">
    <source>
        <dbReference type="SAM" id="Phobius"/>
    </source>
</evidence>
<dbReference type="InterPro" id="IPR002591">
    <property type="entry name" value="Phosphodiest/P_Trfase"/>
</dbReference>
<feature type="chain" id="PRO_5010324645" evidence="2">
    <location>
        <begin position="20"/>
        <end position="461"/>
    </location>
</feature>
<gene>
    <name evidence="4" type="primary">LOC103112595</name>
</gene>
<dbReference type="GeneID" id="103112595"/>
<evidence type="ECO:0000313" key="4">
    <source>
        <dbReference type="RefSeq" id="XP_016043117.1"/>
    </source>
</evidence>
<dbReference type="eggNOG" id="KOG2645">
    <property type="taxonomic scope" value="Eukaryota"/>
</dbReference>
<dbReference type="Gene3D" id="3.40.720.10">
    <property type="entry name" value="Alkaline Phosphatase, subunit A"/>
    <property type="match status" value="1"/>
</dbReference>
<feature type="signal peptide" evidence="2">
    <location>
        <begin position="1"/>
        <end position="19"/>
    </location>
</feature>
<keyword evidence="1" id="KW-0812">Transmembrane</keyword>
<dbReference type="SUPFAM" id="SSF53649">
    <property type="entry name" value="Alkaline phosphatase-like"/>
    <property type="match status" value="1"/>
</dbReference>
<feature type="transmembrane region" description="Helical" evidence="1">
    <location>
        <begin position="433"/>
        <end position="456"/>
    </location>
</feature>
<dbReference type="Pfam" id="PF01663">
    <property type="entry name" value="Phosphodiest"/>
    <property type="match status" value="1"/>
</dbReference>
<dbReference type="CDD" id="cd16018">
    <property type="entry name" value="Enpp"/>
    <property type="match status" value="1"/>
</dbReference>
<dbReference type="PANTHER" id="PTHR10151">
    <property type="entry name" value="ECTONUCLEOTIDE PYROPHOSPHATASE/PHOSPHODIESTERASE"/>
    <property type="match status" value="1"/>
</dbReference>
<dbReference type="InterPro" id="IPR017850">
    <property type="entry name" value="Alkaline_phosphatase_core_sf"/>
</dbReference>
<dbReference type="PANTHER" id="PTHR10151:SF65">
    <property type="entry name" value="ECTONUCLEOTIDE PYROPHOSPHATASE_PHOSPHODIESTERASE FAMILY MEMBER 7-LIKE PRECURSOR"/>
    <property type="match status" value="1"/>
</dbReference>
<dbReference type="AlphaFoldDB" id="A0A1S3W9X0"/>
<organism evidence="3 4">
    <name type="scientific">Erinaceus europaeus</name>
    <name type="common">Western European hedgehog</name>
    <dbReference type="NCBI Taxonomy" id="9365"/>
    <lineage>
        <taxon>Eukaryota</taxon>
        <taxon>Metazoa</taxon>
        <taxon>Chordata</taxon>
        <taxon>Craniata</taxon>
        <taxon>Vertebrata</taxon>
        <taxon>Euteleostomi</taxon>
        <taxon>Mammalia</taxon>
        <taxon>Eutheria</taxon>
        <taxon>Laurasiatheria</taxon>
        <taxon>Eulipotyphla</taxon>
        <taxon>Erinaceidae</taxon>
        <taxon>Erinaceinae</taxon>
        <taxon>Erinaceus</taxon>
    </lineage>
</organism>
<keyword evidence="1" id="KW-0472">Membrane</keyword>
<dbReference type="FunCoup" id="A0A1S3W9X0">
    <property type="interactions" value="57"/>
</dbReference>
<dbReference type="RefSeq" id="XP_016043117.1">
    <property type="nucleotide sequence ID" value="XM_016187631.1"/>
</dbReference>
<dbReference type="OrthoDB" id="415411at2759"/>
<sequence>MGLGALALLLSILLGWAGSHPIPERKSFNKLLLISFDGFRWNYDQDVDTPNMDRLAREGVKAKYLTPPFVTMTSPSHFTIISGRWIEDHGVIHNMMFNTETGWKYSFKTTQNKTEWWDNGVLPLWITAQRQGRKTASFHYPGGGAKYQGEAVQRSLVESYTHPDSNETEWRENIDIVMNWFTQEDFDFVTLYYGEPDNVGHLFGPETERRRVIIQQIDRTIGYLVEAIERHGLTDHLNVIITSDHGMTTVKKKPNVTEILLTNYIKFSDLVKFHIVDYGGFGMILPKPGKEEILFQTLKNAHPHLHVYRKDEFPERFHYAKHERVLPILVYADSGYNINAQLIIYFNKGDHGFDNDLMDMKTIFRAFGPDFKKNYLAEPFDSIHIYPLMCKLLGITPEPHNGSLAITQEMLTDSSSQQPGEETLGSSVFRNTAIGLGTFVGILTVLFVIAVTYTAVQRKKK</sequence>
<reference evidence="4" key="1">
    <citation type="submission" date="2025-08" db="UniProtKB">
        <authorList>
            <consortium name="RefSeq"/>
        </authorList>
    </citation>
    <scope>IDENTIFICATION</scope>
</reference>
<keyword evidence="3" id="KW-1185">Reference proteome</keyword>
<accession>A0A1S3W9X0</accession>
<protein>
    <submittedName>
        <fullName evidence="4">Ectonucleotide pyrophosphatase/phosphodiesterase family member 7-like</fullName>
    </submittedName>
</protein>
<evidence type="ECO:0000313" key="3">
    <source>
        <dbReference type="Proteomes" id="UP001652624"/>
    </source>
</evidence>
<evidence type="ECO:0000256" key="2">
    <source>
        <dbReference type="SAM" id="SignalP"/>
    </source>
</evidence>
<keyword evidence="2" id="KW-0732">Signal</keyword>
<dbReference type="InParanoid" id="A0A1S3W9X0"/>
<dbReference type="Gene3D" id="3.30.1360.180">
    <property type="match status" value="1"/>
</dbReference>
<dbReference type="Proteomes" id="UP001652624">
    <property type="component" value="Chromosome 15"/>
</dbReference>